<evidence type="ECO:0000256" key="6">
    <source>
        <dbReference type="SAM" id="Phobius"/>
    </source>
</evidence>
<dbReference type="STRING" id="1508389.SAMN05444003_2637"/>
<dbReference type="Pfam" id="PF01810">
    <property type="entry name" value="LysE"/>
    <property type="match status" value="1"/>
</dbReference>
<reference evidence="7 8" key="1">
    <citation type="submission" date="2016-11" db="EMBL/GenBank/DDBJ databases">
        <authorList>
            <person name="Jaros S."/>
            <person name="Januszkiewicz K."/>
            <person name="Wedrychowicz H."/>
        </authorList>
    </citation>
    <scope>NUCLEOTIDE SEQUENCE [LARGE SCALE GENOMIC DNA]</scope>
    <source>
        <strain evidence="7 8">DSM 28715</strain>
    </source>
</reference>
<feature type="transmembrane region" description="Helical" evidence="6">
    <location>
        <begin position="151"/>
        <end position="179"/>
    </location>
</feature>
<protein>
    <submittedName>
        <fullName evidence="7">Threonine/homoserine/homoserine lactone efflux protein</fullName>
    </submittedName>
</protein>
<keyword evidence="2" id="KW-1003">Cell membrane</keyword>
<name>A0A1M5RJZ9_9RHOB</name>
<organism evidence="7 8">
    <name type="scientific">Cognatiyoonia sediminum</name>
    <dbReference type="NCBI Taxonomy" id="1508389"/>
    <lineage>
        <taxon>Bacteria</taxon>
        <taxon>Pseudomonadati</taxon>
        <taxon>Pseudomonadota</taxon>
        <taxon>Alphaproteobacteria</taxon>
        <taxon>Rhodobacterales</taxon>
        <taxon>Paracoccaceae</taxon>
        <taxon>Cognatiyoonia</taxon>
    </lineage>
</organism>
<proteinExistence type="predicted"/>
<keyword evidence="5 6" id="KW-0472">Membrane</keyword>
<dbReference type="InterPro" id="IPR001123">
    <property type="entry name" value="LeuE-type"/>
</dbReference>
<keyword evidence="3 6" id="KW-0812">Transmembrane</keyword>
<feature type="transmembrane region" description="Helical" evidence="6">
    <location>
        <begin position="74"/>
        <end position="91"/>
    </location>
</feature>
<keyword evidence="4 6" id="KW-1133">Transmembrane helix</keyword>
<comment type="subcellular location">
    <subcellularLocation>
        <location evidence="1">Cell membrane</location>
        <topology evidence="1">Multi-pass membrane protein</topology>
    </subcellularLocation>
</comment>
<dbReference type="GO" id="GO:0005886">
    <property type="term" value="C:plasma membrane"/>
    <property type="evidence" value="ECO:0007669"/>
    <property type="project" value="UniProtKB-SubCell"/>
</dbReference>
<dbReference type="OrthoDB" id="7659099at2"/>
<evidence type="ECO:0000313" key="8">
    <source>
        <dbReference type="Proteomes" id="UP000184074"/>
    </source>
</evidence>
<dbReference type="AlphaFoldDB" id="A0A1M5RJZ9"/>
<sequence>MIDATFGFVLLAWALAGASPGPATLSIAGAAMQQGRISGLATASGVLAGSVTWGIAAAFGMSAIMLAHGRLVEIIRYIGAGYLLFLGLKAARSALQDKPMKIGTINEASVSRHFLKGFLIHITNPKAIFALGAMFAVVMPPGSGIQDILTALFLLFLVSAIVFLSYGLLFSTSGAIAIYVRLRRWIEGGFAAMFGYAGFKILTSRLV</sequence>
<dbReference type="EMBL" id="FQXB01000004">
    <property type="protein sequence ID" value="SHH26692.1"/>
    <property type="molecule type" value="Genomic_DNA"/>
</dbReference>
<evidence type="ECO:0000256" key="2">
    <source>
        <dbReference type="ARBA" id="ARBA00022475"/>
    </source>
</evidence>
<evidence type="ECO:0000313" key="7">
    <source>
        <dbReference type="EMBL" id="SHH26692.1"/>
    </source>
</evidence>
<dbReference type="Proteomes" id="UP000184074">
    <property type="component" value="Unassembled WGS sequence"/>
</dbReference>
<keyword evidence="8" id="KW-1185">Reference proteome</keyword>
<evidence type="ECO:0000256" key="4">
    <source>
        <dbReference type="ARBA" id="ARBA00022989"/>
    </source>
</evidence>
<accession>A0A1M5RJZ9</accession>
<dbReference type="GO" id="GO:0015171">
    <property type="term" value="F:amino acid transmembrane transporter activity"/>
    <property type="evidence" value="ECO:0007669"/>
    <property type="project" value="TreeGrafter"/>
</dbReference>
<evidence type="ECO:0000256" key="1">
    <source>
        <dbReference type="ARBA" id="ARBA00004651"/>
    </source>
</evidence>
<dbReference type="PANTHER" id="PTHR30086:SF20">
    <property type="entry name" value="ARGININE EXPORTER PROTEIN ARGO-RELATED"/>
    <property type="match status" value="1"/>
</dbReference>
<feature type="transmembrane region" description="Helical" evidence="6">
    <location>
        <begin position="43"/>
        <end position="67"/>
    </location>
</feature>
<evidence type="ECO:0000256" key="5">
    <source>
        <dbReference type="ARBA" id="ARBA00023136"/>
    </source>
</evidence>
<gene>
    <name evidence="7" type="ORF">SAMN05444003_2637</name>
</gene>
<dbReference type="RefSeq" id="WP_072901796.1">
    <property type="nucleotide sequence ID" value="NZ_FQXB01000004.1"/>
</dbReference>
<evidence type="ECO:0000256" key="3">
    <source>
        <dbReference type="ARBA" id="ARBA00022692"/>
    </source>
</evidence>
<feature type="transmembrane region" description="Helical" evidence="6">
    <location>
        <begin position="118"/>
        <end position="139"/>
    </location>
</feature>
<dbReference type="PANTHER" id="PTHR30086">
    <property type="entry name" value="ARGININE EXPORTER PROTEIN ARGO"/>
    <property type="match status" value="1"/>
</dbReference>